<reference evidence="2" key="2">
    <citation type="submission" date="2020-09" db="EMBL/GenBank/DDBJ databases">
        <title>Reference genome assembly for Australian Ascochyta lentis isolate Al4.</title>
        <authorList>
            <person name="Lee R.C."/>
            <person name="Farfan-Caceres L.M."/>
            <person name="Debler J.W."/>
            <person name="Williams A.H."/>
            <person name="Henares B.M."/>
        </authorList>
    </citation>
    <scope>NUCLEOTIDE SEQUENCE</scope>
    <source>
        <strain evidence="2">Al4</strain>
    </source>
</reference>
<feature type="compositionally biased region" description="Low complexity" evidence="1">
    <location>
        <begin position="472"/>
        <end position="490"/>
    </location>
</feature>
<dbReference type="Proteomes" id="UP000651452">
    <property type="component" value="Unassembled WGS sequence"/>
</dbReference>
<comment type="caution">
    <text evidence="2">The sequence shown here is derived from an EMBL/GenBank/DDBJ whole genome shotgun (WGS) entry which is preliminary data.</text>
</comment>
<evidence type="ECO:0000313" key="3">
    <source>
        <dbReference type="Proteomes" id="UP000651452"/>
    </source>
</evidence>
<evidence type="ECO:0000256" key="1">
    <source>
        <dbReference type="SAM" id="MobiDB-lite"/>
    </source>
</evidence>
<name>A0A8H7MDW1_9PLEO</name>
<dbReference type="OrthoDB" id="5330058at2759"/>
<keyword evidence="3" id="KW-1185">Reference proteome</keyword>
<accession>A0A8H7MDW1</accession>
<proteinExistence type="predicted"/>
<feature type="region of interest" description="Disordered" evidence="1">
    <location>
        <begin position="468"/>
        <end position="526"/>
    </location>
</feature>
<gene>
    <name evidence="2" type="ORF">EKO04_010627</name>
</gene>
<feature type="compositionally biased region" description="Low complexity" evidence="1">
    <location>
        <begin position="501"/>
        <end position="512"/>
    </location>
</feature>
<reference evidence="2" key="1">
    <citation type="submission" date="2018-12" db="EMBL/GenBank/DDBJ databases">
        <authorList>
            <person name="Syme R.A."/>
            <person name="Farfan-Caceres L."/>
            <person name="Lichtenzveig J."/>
        </authorList>
    </citation>
    <scope>NUCLEOTIDE SEQUENCE</scope>
    <source>
        <strain evidence="2">Al4</strain>
    </source>
</reference>
<sequence>MHLPAELGTLNHAHPSPTQSSLRALEERRIQALVAHQSINVDLRGLSCEHAVTVSDLLTPKIRRSPFNEEVIASHLDLTECWKGLSHSQATELLMWYQFLHKCLQSEVRASLYNDLVKSLSQSEEAIDEVYLVPRMLEYLHSRRHRVIDVSFVDLIDSMMGMFHDRFPNAAAAIASNWSQFSGGLSLFLQNFLRIQDCFLELPHGPCLLVDFDFTYADYLLTATGDVTWHLPCIRFLNLRSNCFPGEEYRITPFTLKNTHSPASLYGCDDYVDETSYTLARSSLSLSWDAMKRCFKTLVPSYSDVEPRNTETVLSATTSTPFPDHVQFERQSRWSIKLVIEPPESTFKACTTNKNESVKLDNIDKHSFRNMLQCNPPHTRIQTSSRDLAHNAVYWKVLAGKSDFSRQKRKVSRPEVVGAGLDAKRQRHDLAHVFEADASHQTHSDHADEESIQTFRWGEENGARADEYRSNAAHPDAAQSQASPPAMSSHTGSGQLEQHDSSTPSPESGPSSLNNTAPNSAVEKDGMGLQQQQIMRNYLEFAELRLYKDAGVVSPASEGERTAFENIFLEEGEPWSPVTDGSALDLDTVMGEV</sequence>
<protein>
    <submittedName>
        <fullName evidence="2">Uncharacterized protein</fullName>
    </submittedName>
</protein>
<dbReference type="AlphaFoldDB" id="A0A8H7MDW1"/>
<evidence type="ECO:0000313" key="2">
    <source>
        <dbReference type="EMBL" id="KAF9691225.1"/>
    </source>
</evidence>
<dbReference type="EMBL" id="RZGK01000021">
    <property type="protein sequence ID" value="KAF9691225.1"/>
    <property type="molecule type" value="Genomic_DNA"/>
</dbReference>
<feature type="region of interest" description="Disordered" evidence="1">
    <location>
        <begin position="1"/>
        <end position="21"/>
    </location>
</feature>
<organism evidence="2 3">
    <name type="scientific">Ascochyta lentis</name>
    <dbReference type="NCBI Taxonomy" id="205686"/>
    <lineage>
        <taxon>Eukaryota</taxon>
        <taxon>Fungi</taxon>
        <taxon>Dikarya</taxon>
        <taxon>Ascomycota</taxon>
        <taxon>Pezizomycotina</taxon>
        <taxon>Dothideomycetes</taxon>
        <taxon>Pleosporomycetidae</taxon>
        <taxon>Pleosporales</taxon>
        <taxon>Pleosporineae</taxon>
        <taxon>Didymellaceae</taxon>
        <taxon>Ascochyta</taxon>
    </lineage>
</organism>